<name>A0A0F8Z7H7_9ZZZZ</name>
<dbReference type="EMBL" id="LAZR01052896">
    <property type="protein sequence ID" value="KKK81945.1"/>
    <property type="molecule type" value="Genomic_DNA"/>
</dbReference>
<reference evidence="1" key="1">
    <citation type="journal article" date="2015" name="Nature">
        <title>Complex archaea that bridge the gap between prokaryotes and eukaryotes.</title>
        <authorList>
            <person name="Spang A."/>
            <person name="Saw J.H."/>
            <person name="Jorgensen S.L."/>
            <person name="Zaremba-Niedzwiedzka K."/>
            <person name="Martijn J."/>
            <person name="Lind A.E."/>
            <person name="van Eijk R."/>
            <person name="Schleper C."/>
            <person name="Guy L."/>
            <person name="Ettema T.J."/>
        </authorList>
    </citation>
    <scope>NUCLEOTIDE SEQUENCE</scope>
</reference>
<gene>
    <name evidence="1" type="ORF">LCGC14_2808330</name>
</gene>
<organism evidence="1">
    <name type="scientific">marine sediment metagenome</name>
    <dbReference type="NCBI Taxonomy" id="412755"/>
    <lineage>
        <taxon>unclassified sequences</taxon>
        <taxon>metagenomes</taxon>
        <taxon>ecological metagenomes</taxon>
    </lineage>
</organism>
<accession>A0A0F8Z7H7</accession>
<dbReference type="AlphaFoldDB" id="A0A0F8Z7H7"/>
<protein>
    <submittedName>
        <fullName evidence="1">Uncharacterized protein</fullName>
    </submittedName>
</protein>
<evidence type="ECO:0000313" key="1">
    <source>
        <dbReference type="EMBL" id="KKK81945.1"/>
    </source>
</evidence>
<proteinExistence type="predicted"/>
<comment type="caution">
    <text evidence="1">The sequence shown here is derived from an EMBL/GenBank/DDBJ whole genome shotgun (WGS) entry which is preliminary data.</text>
</comment>
<sequence>MKLFISVDGVKTGGALHDLAKDLAIVNSGVRKELLVTNTDVQLIDDTDAPPAQKLKMDQVQLLEILDDSDGEMTEYIMGIRVPNSLATQPVPDGLPFRKNALGEVRLIKDWFLPGSQIWREDGGNEFIFYTNIAGGLASVADYLTGSQMEIIRQLDIVNHFILSVEEVALIVASGWTEVDWNNL</sequence>